<feature type="domain" description="NAD(P)-binding" evidence="1">
    <location>
        <begin position="9"/>
        <end position="127"/>
    </location>
</feature>
<dbReference type="Proteomes" id="UP000029409">
    <property type="component" value="Chromosome"/>
</dbReference>
<dbReference type="EMBL" id="CP009288">
    <property type="protein sequence ID" value="AIQ10970.1"/>
    <property type="molecule type" value="Genomic_DNA"/>
</dbReference>
<dbReference type="InterPro" id="IPR016040">
    <property type="entry name" value="NAD(P)-bd_dom"/>
</dbReference>
<name>A0A089HJX5_PAEDU</name>
<dbReference type="Gene3D" id="3.40.50.720">
    <property type="entry name" value="NAD(P)-binding Rossmann-like Domain"/>
    <property type="match status" value="1"/>
</dbReference>
<reference evidence="2 3" key="1">
    <citation type="submission" date="2014-08" db="EMBL/GenBank/DDBJ databases">
        <title>Comparative genomics of the Paenibacillus odorifer group.</title>
        <authorList>
            <person name="den Bakker H.C."/>
            <person name="Tsai Y.-C."/>
            <person name="Martin N."/>
            <person name="Korlach J."/>
            <person name="Wiedmann M."/>
        </authorList>
    </citation>
    <scope>NUCLEOTIDE SEQUENCE [LARGE SCALE GENOMIC DNA]</scope>
    <source>
        <strain evidence="2 3">DSM 1735</strain>
    </source>
</reference>
<dbReference type="SUPFAM" id="SSF51735">
    <property type="entry name" value="NAD(P)-binding Rossmann-fold domains"/>
    <property type="match status" value="1"/>
</dbReference>
<organism evidence="2 3">
    <name type="scientific">Paenibacillus durus</name>
    <name type="common">Paenibacillus azotofixans</name>
    <dbReference type="NCBI Taxonomy" id="44251"/>
    <lineage>
        <taxon>Bacteria</taxon>
        <taxon>Bacillati</taxon>
        <taxon>Bacillota</taxon>
        <taxon>Bacilli</taxon>
        <taxon>Bacillales</taxon>
        <taxon>Paenibacillaceae</taxon>
        <taxon>Paenibacillus</taxon>
    </lineage>
</organism>
<dbReference type="Pfam" id="PF13460">
    <property type="entry name" value="NAD_binding_10"/>
    <property type="match status" value="1"/>
</dbReference>
<dbReference type="PANTHER" id="PTHR14097:SF7">
    <property type="entry name" value="OXIDOREDUCTASE HTATIP2"/>
    <property type="match status" value="1"/>
</dbReference>
<keyword evidence="3" id="KW-1185">Reference proteome</keyword>
<evidence type="ECO:0000313" key="3">
    <source>
        <dbReference type="Proteomes" id="UP000029409"/>
    </source>
</evidence>
<accession>A0A089HJX5</accession>
<evidence type="ECO:0000313" key="2">
    <source>
        <dbReference type="EMBL" id="AIQ10970.1"/>
    </source>
</evidence>
<dbReference type="PANTHER" id="PTHR14097">
    <property type="entry name" value="OXIDOREDUCTASE HTATIP2"/>
    <property type="match status" value="1"/>
</dbReference>
<dbReference type="AlphaFoldDB" id="A0A089HJX5"/>
<dbReference type="KEGG" id="pdu:PDUR_02310"/>
<dbReference type="OrthoDB" id="9798632at2"/>
<dbReference type="STRING" id="44251.PDUR_02310"/>
<dbReference type="InterPro" id="IPR036291">
    <property type="entry name" value="NAD(P)-bd_dom_sf"/>
</dbReference>
<dbReference type="RefSeq" id="WP_042204899.1">
    <property type="nucleotide sequence ID" value="NZ_CP009288.1"/>
</dbReference>
<sequence>MDKKAVVLGATGLVGKAVTEELLHGAWKEVRTLVRRPLDIRHDRLKQHVIDWEQLERYGGLFEGADAVFCCLGTTIKQAGSQKNFERVDLEYPMQAAKLAREAGAGQFLAVSSMGANPHSRNFYSRTKGRMEEGLSRAGFPGLHLFRPSLLLGEREEYRRGERIASWLMTKLEFLLAGKAAKYRAIKGEAVARAMVHIAAADPKGMHIYPNDVIQVLGRDFAADSEQVRGDTECLQ</sequence>
<evidence type="ECO:0000259" key="1">
    <source>
        <dbReference type="Pfam" id="PF13460"/>
    </source>
</evidence>
<protein>
    <submittedName>
        <fullName evidence="2">Nucleoside-diphosphate sugar epimerase</fullName>
    </submittedName>
</protein>
<proteinExistence type="predicted"/>
<gene>
    <name evidence="2" type="ORF">PDUR_02310</name>
</gene>
<dbReference type="eggNOG" id="COG0702">
    <property type="taxonomic scope" value="Bacteria"/>
</dbReference>